<feature type="compositionally biased region" description="Basic residues" evidence="4">
    <location>
        <begin position="965"/>
        <end position="976"/>
    </location>
</feature>
<keyword evidence="1" id="KW-0479">Metal-binding</keyword>
<feature type="compositionally biased region" description="Low complexity" evidence="4">
    <location>
        <begin position="29"/>
        <end position="48"/>
    </location>
</feature>
<feature type="region of interest" description="Disordered" evidence="4">
    <location>
        <begin position="784"/>
        <end position="860"/>
    </location>
</feature>
<keyword evidence="2" id="KW-0863">Zinc-finger</keyword>
<proteinExistence type="predicted"/>
<dbReference type="EMBL" id="OZ020096">
    <property type="protein sequence ID" value="CAK9255760.1"/>
    <property type="molecule type" value="Genomic_DNA"/>
</dbReference>
<evidence type="ECO:0000256" key="3">
    <source>
        <dbReference type="ARBA" id="ARBA00022833"/>
    </source>
</evidence>
<feature type="region of interest" description="Disordered" evidence="4">
    <location>
        <begin position="707"/>
        <end position="744"/>
    </location>
</feature>
<feature type="compositionally biased region" description="Gly residues" evidence="4">
    <location>
        <begin position="10"/>
        <end position="21"/>
    </location>
</feature>
<feature type="compositionally biased region" description="Basic and acidic residues" evidence="4">
    <location>
        <begin position="918"/>
        <end position="959"/>
    </location>
</feature>
<evidence type="ECO:0000259" key="5">
    <source>
        <dbReference type="PROSITE" id="PS51800"/>
    </source>
</evidence>
<protein>
    <recommendedName>
        <fullName evidence="5">CHHC U11-48K-type domain-containing protein</fullName>
    </recommendedName>
</protein>
<evidence type="ECO:0000313" key="7">
    <source>
        <dbReference type="Proteomes" id="UP001497444"/>
    </source>
</evidence>
<feature type="region of interest" description="Disordered" evidence="4">
    <location>
        <begin position="1"/>
        <end position="76"/>
    </location>
</feature>
<dbReference type="PROSITE" id="PS51800">
    <property type="entry name" value="ZF_CHHC_U11_48K"/>
    <property type="match status" value="1"/>
</dbReference>
<sequence>MDRDLSQWPPGGGGGGGGGVPPGVDAGFSPSFSSVPQQLQQQPQYWPSHGQQKSAPSFADMPGSTRPPNPGYGVRQGISRYSSSYYGTRFGPPGLSPSPSVPGGMVQAPGGPSNSAAMQVLSHPPPLSQLPPRGFRYGMQVPHMVALSSSEQHAVAAQGSMELFSGPRGAPVSAPFASPIPAGALFRSWRSDSGFGAQVPLELSYNADGLRLDAGDRKATDLVEIVSHIQKLVRQAEETIHQISKLVNLKPQDLETLLSICPYNPQHCVPAPALFRHFLQCPSSPARPFACHAYFDEAGATGSDRRSEYCFDPYGNNFFYKDAPGVVLVASASRPLTCDDAISSLPPFLRVELGSDSKNAVCRDGEQAGEEDSGTLCLKEVAGAHMEKHGTRGSGKEGFGVAKRRLCTEDETRLLPSMLWSLQREVDAWKDIPTGVSQAVLRAAQTLGRVRRVTILEWLLVDSPSHGIVLDVALASHIWSLLKLFLKAVRTEACTCYQQHICMNEEDGSYTKGSTKGGIANTGLDIETEKEVGQMLVEFSVLSDAGTWLADKLADLYGPVQSRAVVLGLLKLSLKTSGIFLSSSFMELAVEHIMKTSASEQISHGNEVDLVDGCKLSSNHEEDQSRMLGDLGAAQKAKECSLETVDLEILDDSLEERQVEEAIAALQMRATFENYIKAKTGLNNLSRPQLIQEHEVLVKRAADERAKNPNFHAVSEHDGLTWQRSQQQENKSKTKEELMAEERDYKRRRMSYRGKKLKRTPTQVLHDIIENHMAEIADAGGIGCFSKQPSGAPPPSFNPDIHLPSEHLPVQTTEELRKSSLPLPGFQHQSGNNRQDSRGSQDRGGYVQPPRLESHNRFPTELSHEVIRYDSDRSWHDSKGSSRTSDQHHGSSVREGSESRKHDGHDRWSPDQYSSGSYRREHDRGSKSDRWEDSLQDKKISYHRESAKDQKAYKQESWDRTVSSKSRHSSKRKDTH</sequence>
<feature type="compositionally biased region" description="Basic and acidic residues" evidence="4">
    <location>
        <begin position="730"/>
        <end position="744"/>
    </location>
</feature>
<keyword evidence="3" id="KW-0862">Zinc</keyword>
<evidence type="ECO:0000256" key="1">
    <source>
        <dbReference type="ARBA" id="ARBA00022723"/>
    </source>
</evidence>
<reference evidence="6 7" key="1">
    <citation type="submission" date="2024-02" db="EMBL/GenBank/DDBJ databases">
        <authorList>
            <consortium name="ELIXIR-Norway"/>
            <consortium name="Elixir Norway"/>
        </authorList>
    </citation>
    <scope>NUCLEOTIDE SEQUENCE [LARGE SCALE GENOMIC DNA]</scope>
</reference>
<feature type="compositionally biased region" description="Basic and acidic residues" evidence="4">
    <location>
        <begin position="895"/>
        <end position="909"/>
    </location>
</feature>
<feature type="compositionally biased region" description="Basic and acidic residues" evidence="4">
    <location>
        <begin position="872"/>
        <end position="889"/>
    </location>
</feature>
<feature type="region of interest" description="Disordered" evidence="4">
    <location>
        <begin position="872"/>
        <end position="976"/>
    </location>
</feature>
<feature type="domain" description="CHHC U11-48K-type" evidence="5">
    <location>
        <begin position="258"/>
        <end position="285"/>
    </location>
</feature>
<organism evidence="6 7">
    <name type="scientific">Sphagnum jensenii</name>
    <dbReference type="NCBI Taxonomy" id="128206"/>
    <lineage>
        <taxon>Eukaryota</taxon>
        <taxon>Viridiplantae</taxon>
        <taxon>Streptophyta</taxon>
        <taxon>Embryophyta</taxon>
        <taxon>Bryophyta</taxon>
        <taxon>Sphagnophytina</taxon>
        <taxon>Sphagnopsida</taxon>
        <taxon>Sphagnales</taxon>
        <taxon>Sphagnaceae</taxon>
        <taxon>Sphagnum</taxon>
    </lineage>
</organism>
<evidence type="ECO:0000313" key="6">
    <source>
        <dbReference type="EMBL" id="CAK9255760.1"/>
    </source>
</evidence>
<dbReference type="PANTHER" id="PTHR21402:SF10">
    <property type="entry name" value="U11_U12 SMALL NUCLEAR RIBONUCLEOPROTEIN 48 KDA PROTEIN"/>
    <property type="match status" value="1"/>
</dbReference>
<dbReference type="PANTHER" id="PTHR21402">
    <property type="entry name" value="GAMETOCYTE SPECIFIC FACTOR 1-RELATED"/>
    <property type="match status" value="1"/>
</dbReference>
<dbReference type="InterPro" id="IPR022776">
    <property type="entry name" value="TRM13/UPF0224_CHHC_Znf_dom"/>
</dbReference>
<accession>A0ABP0VQN7</accession>
<gene>
    <name evidence="6" type="ORF">CSSPJE1EN1_LOCUS1238</name>
</gene>
<dbReference type="Proteomes" id="UP001497444">
    <property type="component" value="Chromosome 1"/>
</dbReference>
<evidence type="ECO:0000256" key="4">
    <source>
        <dbReference type="SAM" id="MobiDB-lite"/>
    </source>
</evidence>
<keyword evidence="7" id="KW-1185">Reference proteome</keyword>
<name>A0ABP0VQN7_9BRYO</name>
<dbReference type="InterPro" id="IPR051591">
    <property type="entry name" value="UPF0224_FAM112_RNA_Proc"/>
</dbReference>
<evidence type="ECO:0000256" key="2">
    <source>
        <dbReference type="ARBA" id="ARBA00022771"/>
    </source>
</evidence>